<accession>A0A5J4WZQ3</accession>
<comment type="caution">
    <text evidence="1">The sequence shown here is derived from an EMBL/GenBank/DDBJ whole genome shotgun (WGS) entry which is preliminary data.</text>
</comment>
<dbReference type="EMBL" id="SNRW01000566">
    <property type="protein sequence ID" value="KAA6400411.1"/>
    <property type="molecule type" value="Genomic_DNA"/>
</dbReference>
<gene>
    <name evidence="1" type="ORF">EZS28_004061</name>
</gene>
<proteinExistence type="predicted"/>
<evidence type="ECO:0000313" key="1">
    <source>
        <dbReference type="EMBL" id="KAA6400411.1"/>
    </source>
</evidence>
<dbReference type="Proteomes" id="UP000324800">
    <property type="component" value="Unassembled WGS sequence"/>
</dbReference>
<organism evidence="1 2">
    <name type="scientific">Streblomastix strix</name>
    <dbReference type="NCBI Taxonomy" id="222440"/>
    <lineage>
        <taxon>Eukaryota</taxon>
        <taxon>Metamonada</taxon>
        <taxon>Preaxostyla</taxon>
        <taxon>Oxymonadida</taxon>
        <taxon>Streblomastigidae</taxon>
        <taxon>Streblomastix</taxon>
    </lineage>
</organism>
<reference evidence="1 2" key="1">
    <citation type="submission" date="2019-03" db="EMBL/GenBank/DDBJ databases">
        <title>Single cell metagenomics reveals metabolic interactions within the superorganism composed of flagellate Streblomastix strix and complex community of Bacteroidetes bacteria on its surface.</title>
        <authorList>
            <person name="Treitli S.C."/>
            <person name="Kolisko M."/>
            <person name="Husnik F."/>
            <person name="Keeling P."/>
            <person name="Hampl V."/>
        </authorList>
    </citation>
    <scope>NUCLEOTIDE SEQUENCE [LARGE SCALE GENOMIC DNA]</scope>
    <source>
        <strain evidence="1">ST1C</strain>
    </source>
</reference>
<sequence>MSFKSSDYLGRLANIAHSDYVSGYMQLGDVLKTLSIHPQSFEISKQNFFDSPITELTSSEVKYTRAPLGARGKSACSMVQTCQVNWTITIPANTFAIQLNKTYDGWDTAGKLIARTNINGKEDPLADWTTNMSQASQGYFGKTAQGIESSEHLQFWIRFSTACGPFYQFQLLKDATALWGSAIYARKQAVISGNSLSDLCTKNSVNVSPLESIIEGKRHCGVFIDIPLCEIDRQATVATVGTPFYYRIPFDITFSGVLDLNQLNPIFNSFPVLTRNYGTLYLQLWIQDFLQDLKVIWLNKNDTIQNNHLAYHMIPPEKPDIVFLLAGDTAADLSYQRYNVRIVNMQNTAVGVKIPQNSIFQIGTAKFDTLEIQNVCFNIENEEAIISMIQQQKIINFPTQVFRTQSSNFQFSGFDKTSGTMQSIMPFSNIKSLFMTFTMPQYPTWFFPVLFIGLNLVIDQNNVIPQPYKSLNQATNGQMFDCFVDQDVVSEPSDLYHSLTFENLNIDDKIHYYGRIDNADQYKTANLFYLTTLYSGSKAIKTLYPNKYTFAWKLATDDSFMRGLNSSNLGARTNVQVILQGNLTKGIIDTTNIFPSQNQKDFKQFIGTRAYLDPNKASITPMMHYLYDASVRIIFDDSTMPQVLNIDVIGELAKRAIQPQ</sequence>
<dbReference type="AlphaFoldDB" id="A0A5J4WZQ3"/>
<name>A0A5J4WZQ3_9EUKA</name>
<evidence type="ECO:0000313" key="2">
    <source>
        <dbReference type="Proteomes" id="UP000324800"/>
    </source>
</evidence>
<protein>
    <submittedName>
        <fullName evidence="1">Uncharacterized protein</fullName>
    </submittedName>
</protein>